<dbReference type="EMBL" id="JASZZN010000020">
    <property type="protein sequence ID" value="MDM4018302.1"/>
    <property type="molecule type" value="Genomic_DNA"/>
</dbReference>
<reference evidence="2 3" key="1">
    <citation type="submission" date="2023-06" db="EMBL/GenBank/DDBJ databases">
        <title>Roseiconus lacunae JC819 isolated from Gulf of Mannar region, Tamil Nadu.</title>
        <authorList>
            <person name="Pk S."/>
            <person name="Ch S."/>
            <person name="Ch V.R."/>
        </authorList>
    </citation>
    <scope>NUCLEOTIDE SEQUENCE [LARGE SCALE GENOMIC DNA]</scope>
    <source>
        <strain evidence="2 3">JC819</strain>
    </source>
</reference>
<protein>
    <submittedName>
        <fullName evidence="2">Heme NO-binding domain-containing protein</fullName>
    </submittedName>
</protein>
<feature type="domain" description="Heme NO-binding" evidence="1">
    <location>
        <begin position="2"/>
        <end position="160"/>
    </location>
</feature>
<name>A0ABT7PP89_9BACT</name>
<dbReference type="RefSeq" id="WP_289166073.1">
    <property type="nucleotide sequence ID" value="NZ_JASZZN010000020.1"/>
</dbReference>
<dbReference type="Gene3D" id="3.90.1520.10">
    <property type="entry name" value="H-NOX domain"/>
    <property type="match status" value="1"/>
</dbReference>
<comment type="caution">
    <text evidence="2">The sequence shown here is derived from an EMBL/GenBank/DDBJ whole genome shotgun (WGS) entry which is preliminary data.</text>
</comment>
<evidence type="ECO:0000313" key="3">
    <source>
        <dbReference type="Proteomes" id="UP001239462"/>
    </source>
</evidence>
<dbReference type="SUPFAM" id="SSF111126">
    <property type="entry name" value="Ligand-binding domain in the NO signalling and Golgi transport"/>
    <property type="match status" value="1"/>
</dbReference>
<gene>
    <name evidence="2" type="ORF">QTN89_22820</name>
</gene>
<dbReference type="InterPro" id="IPR038158">
    <property type="entry name" value="H-NOX_domain_sf"/>
</dbReference>
<dbReference type="InterPro" id="IPR024096">
    <property type="entry name" value="NO_sig/Golgi_transp_ligand-bd"/>
</dbReference>
<proteinExistence type="predicted"/>
<sequence length="192" mass="21671">MKGIVFTELIEMVEMNLGLEIADRMILNANTPNQGAYTSVGTYDHMELIRLVVALSDATQVPVPQLVQAFGKHLFGRFAELYPQFFTGIDSTFEFLPLVESFIHVEVQKLYPDAELPTFRCEQTDERFEMTYQSSHPFADLAEGLIQATVEHFGDELKIRRTDLGEKNGTEARFTLTPSSVPESRATQTCLN</sequence>
<evidence type="ECO:0000259" key="1">
    <source>
        <dbReference type="Pfam" id="PF07700"/>
    </source>
</evidence>
<evidence type="ECO:0000313" key="2">
    <source>
        <dbReference type="EMBL" id="MDM4018302.1"/>
    </source>
</evidence>
<dbReference type="Pfam" id="PF07700">
    <property type="entry name" value="HNOB"/>
    <property type="match status" value="1"/>
</dbReference>
<dbReference type="InterPro" id="IPR011644">
    <property type="entry name" value="Heme_NO-bd"/>
</dbReference>
<organism evidence="2 3">
    <name type="scientific">Roseiconus lacunae</name>
    <dbReference type="NCBI Taxonomy" id="2605694"/>
    <lineage>
        <taxon>Bacteria</taxon>
        <taxon>Pseudomonadati</taxon>
        <taxon>Planctomycetota</taxon>
        <taxon>Planctomycetia</taxon>
        <taxon>Pirellulales</taxon>
        <taxon>Pirellulaceae</taxon>
        <taxon>Roseiconus</taxon>
    </lineage>
</organism>
<dbReference type="Proteomes" id="UP001239462">
    <property type="component" value="Unassembled WGS sequence"/>
</dbReference>
<keyword evidence="3" id="KW-1185">Reference proteome</keyword>
<accession>A0ABT7PP89</accession>